<evidence type="ECO:0000313" key="1">
    <source>
        <dbReference type="EMBL" id="VEN41775.1"/>
    </source>
</evidence>
<evidence type="ECO:0000313" key="2">
    <source>
        <dbReference type="Proteomes" id="UP000410492"/>
    </source>
</evidence>
<protein>
    <submittedName>
        <fullName evidence="1">Uncharacterized protein</fullName>
    </submittedName>
</protein>
<proteinExistence type="predicted"/>
<reference evidence="1 2" key="1">
    <citation type="submission" date="2019-01" db="EMBL/GenBank/DDBJ databases">
        <authorList>
            <person name="Sayadi A."/>
        </authorList>
    </citation>
    <scope>NUCLEOTIDE SEQUENCE [LARGE SCALE GENOMIC DNA]</scope>
</reference>
<dbReference type="Proteomes" id="UP000410492">
    <property type="component" value="Unassembled WGS sequence"/>
</dbReference>
<dbReference type="EMBL" id="CAACVG010006793">
    <property type="protein sequence ID" value="VEN41775.1"/>
    <property type="molecule type" value="Genomic_DNA"/>
</dbReference>
<dbReference type="OrthoDB" id="6782371at2759"/>
<keyword evidence="2" id="KW-1185">Reference proteome</keyword>
<sequence>STIPGVGEATIYRLLKQRNNGRVTVPPKKSTGRKPIQLDDSDEQLIRKKVHSFYFLKIIPTSDKVLVEIIKKAQIMESFT</sequence>
<organism evidence="1 2">
    <name type="scientific">Callosobruchus maculatus</name>
    <name type="common">Southern cowpea weevil</name>
    <name type="synonym">Pulse bruchid</name>
    <dbReference type="NCBI Taxonomy" id="64391"/>
    <lineage>
        <taxon>Eukaryota</taxon>
        <taxon>Metazoa</taxon>
        <taxon>Ecdysozoa</taxon>
        <taxon>Arthropoda</taxon>
        <taxon>Hexapoda</taxon>
        <taxon>Insecta</taxon>
        <taxon>Pterygota</taxon>
        <taxon>Neoptera</taxon>
        <taxon>Endopterygota</taxon>
        <taxon>Coleoptera</taxon>
        <taxon>Polyphaga</taxon>
        <taxon>Cucujiformia</taxon>
        <taxon>Chrysomeloidea</taxon>
        <taxon>Chrysomelidae</taxon>
        <taxon>Bruchinae</taxon>
        <taxon>Bruchini</taxon>
        <taxon>Callosobruchus</taxon>
    </lineage>
</organism>
<name>A0A653C201_CALMS</name>
<feature type="non-terminal residue" evidence="1">
    <location>
        <position position="1"/>
    </location>
</feature>
<dbReference type="AlphaFoldDB" id="A0A653C201"/>
<gene>
    <name evidence="1" type="ORF">CALMAC_LOCUS5490</name>
</gene>
<accession>A0A653C201</accession>